<evidence type="ECO:0000313" key="2">
    <source>
        <dbReference type="Proteomes" id="UP001589559"/>
    </source>
</evidence>
<name>A0ACC6VLE9_9EURY</name>
<protein>
    <submittedName>
        <fullName evidence="1">Uncharacterized protein</fullName>
    </submittedName>
</protein>
<keyword evidence="2" id="KW-1185">Reference proteome</keyword>
<reference evidence="1" key="1">
    <citation type="submission" date="2024-09" db="EMBL/GenBank/DDBJ databases">
        <authorList>
            <person name="Sun Q."/>
            <person name="Mori K."/>
        </authorList>
    </citation>
    <scope>NUCLEOTIDE SEQUENCE</scope>
    <source>
        <strain evidence="1">JCM 19018</strain>
    </source>
</reference>
<gene>
    <name evidence="1" type="ORF">ACFFN7_11425</name>
</gene>
<sequence>MSDDTRSPDRCPDCDQPIANSWILVEYEEDDGTEDIWAECPTCRDVVELE</sequence>
<dbReference type="EMBL" id="JBHMAK010000007">
    <property type="protein sequence ID" value="MFB9811968.1"/>
    <property type="molecule type" value="Genomic_DNA"/>
</dbReference>
<proteinExistence type="predicted"/>
<comment type="caution">
    <text evidence="1">The sequence shown here is derived from an EMBL/GenBank/DDBJ whole genome shotgun (WGS) entry which is preliminary data.</text>
</comment>
<evidence type="ECO:0000313" key="1">
    <source>
        <dbReference type="EMBL" id="MFB9811968.1"/>
    </source>
</evidence>
<dbReference type="Proteomes" id="UP001589559">
    <property type="component" value="Unassembled WGS sequence"/>
</dbReference>
<accession>A0ACC6VLE9</accession>
<organism evidence="1 2">
    <name type="scientific">Haloarcula sebkhae</name>
    <dbReference type="NCBI Taxonomy" id="932660"/>
    <lineage>
        <taxon>Archaea</taxon>
        <taxon>Methanobacteriati</taxon>
        <taxon>Methanobacteriota</taxon>
        <taxon>Stenosarchaea group</taxon>
        <taxon>Halobacteria</taxon>
        <taxon>Halobacteriales</taxon>
        <taxon>Haloarculaceae</taxon>
        <taxon>Haloarcula</taxon>
    </lineage>
</organism>